<name>A0A1I0GJI9_9BACT</name>
<sequence length="113" mass="11103">MDSSAIKPTAQLDATLQALKGGLSAAAPAAAGNLDGWISTLNGANNAGLSAIADELKNLKTAISSGDGAKIGQSLSTLGEHTTKAAATATDDAKAKLQELGQTLSQAAKSLQG</sequence>
<dbReference type="OrthoDB" id="884457at2"/>
<dbReference type="AlphaFoldDB" id="A0A1I0GJI9"/>
<gene>
    <name evidence="1" type="ORF">SAMN04487998_2444</name>
</gene>
<dbReference type="RefSeq" id="WP_092771877.1">
    <property type="nucleotide sequence ID" value="NZ_FOHS01000003.1"/>
</dbReference>
<organism evidence="1 2">
    <name type="scientific">Hymenobacter actinosclerus</name>
    <dbReference type="NCBI Taxonomy" id="82805"/>
    <lineage>
        <taxon>Bacteria</taxon>
        <taxon>Pseudomonadati</taxon>
        <taxon>Bacteroidota</taxon>
        <taxon>Cytophagia</taxon>
        <taxon>Cytophagales</taxon>
        <taxon>Hymenobacteraceae</taxon>
        <taxon>Hymenobacter</taxon>
    </lineage>
</organism>
<keyword evidence="2" id="KW-1185">Reference proteome</keyword>
<reference evidence="2" key="1">
    <citation type="submission" date="2016-10" db="EMBL/GenBank/DDBJ databases">
        <authorList>
            <person name="Varghese N."/>
            <person name="Submissions S."/>
        </authorList>
    </citation>
    <scope>NUCLEOTIDE SEQUENCE [LARGE SCALE GENOMIC DNA]</scope>
    <source>
        <strain evidence="2">DSM 15310</strain>
    </source>
</reference>
<accession>A0A1I0GJI9</accession>
<dbReference type="Proteomes" id="UP000198697">
    <property type="component" value="Unassembled WGS sequence"/>
</dbReference>
<dbReference type="EMBL" id="FOHS01000003">
    <property type="protein sequence ID" value="SET71099.1"/>
    <property type="molecule type" value="Genomic_DNA"/>
</dbReference>
<proteinExistence type="predicted"/>
<protein>
    <submittedName>
        <fullName evidence="1">Uncharacterized protein</fullName>
    </submittedName>
</protein>
<evidence type="ECO:0000313" key="1">
    <source>
        <dbReference type="EMBL" id="SET71099.1"/>
    </source>
</evidence>
<evidence type="ECO:0000313" key="2">
    <source>
        <dbReference type="Proteomes" id="UP000198697"/>
    </source>
</evidence>